<dbReference type="Proteomes" id="UP001066276">
    <property type="component" value="Chromosome 4_2"/>
</dbReference>
<feature type="region of interest" description="Disordered" evidence="1">
    <location>
        <begin position="74"/>
        <end position="105"/>
    </location>
</feature>
<proteinExistence type="predicted"/>
<feature type="compositionally biased region" description="Basic and acidic residues" evidence="1">
    <location>
        <begin position="31"/>
        <end position="48"/>
    </location>
</feature>
<evidence type="ECO:0000313" key="2">
    <source>
        <dbReference type="EMBL" id="KAJ1162283.1"/>
    </source>
</evidence>
<feature type="region of interest" description="Disordered" evidence="1">
    <location>
        <begin position="28"/>
        <end position="57"/>
    </location>
</feature>
<dbReference type="EMBL" id="JANPWB010000008">
    <property type="protein sequence ID" value="KAJ1162283.1"/>
    <property type="molecule type" value="Genomic_DNA"/>
</dbReference>
<evidence type="ECO:0000313" key="3">
    <source>
        <dbReference type="Proteomes" id="UP001066276"/>
    </source>
</evidence>
<gene>
    <name evidence="2" type="ORF">NDU88_002751</name>
</gene>
<sequence length="105" mass="11045">MLELLSNNAVETPLFALKLTLLTLGCQGTGEDSRERAGDGAHADHPENTGRVGCPGYRTLDGRKSALETECVQTSRRSQNAMVGPETGNLSLGADARADETAMAV</sequence>
<organism evidence="2 3">
    <name type="scientific">Pleurodeles waltl</name>
    <name type="common">Iberian ribbed newt</name>
    <dbReference type="NCBI Taxonomy" id="8319"/>
    <lineage>
        <taxon>Eukaryota</taxon>
        <taxon>Metazoa</taxon>
        <taxon>Chordata</taxon>
        <taxon>Craniata</taxon>
        <taxon>Vertebrata</taxon>
        <taxon>Euteleostomi</taxon>
        <taxon>Amphibia</taxon>
        <taxon>Batrachia</taxon>
        <taxon>Caudata</taxon>
        <taxon>Salamandroidea</taxon>
        <taxon>Salamandridae</taxon>
        <taxon>Pleurodelinae</taxon>
        <taxon>Pleurodeles</taxon>
    </lineage>
</organism>
<protein>
    <submittedName>
        <fullName evidence="2">Uncharacterized protein</fullName>
    </submittedName>
</protein>
<reference evidence="2" key="1">
    <citation type="journal article" date="2022" name="bioRxiv">
        <title>Sequencing and chromosome-scale assembly of the giantPleurodeles waltlgenome.</title>
        <authorList>
            <person name="Brown T."/>
            <person name="Elewa A."/>
            <person name="Iarovenko S."/>
            <person name="Subramanian E."/>
            <person name="Araus A.J."/>
            <person name="Petzold A."/>
            <person name="Susuki M."/>
            <person name="Suzuki K.-i.T."/>
            <person name="Hayashi T."/>
            <person name="Toyoda A."/>
            <person name="Oliveira C."/>
            <person name="Osipova E."/>
            <person name="Leigh N.D."/>
            <person name="Simon A."/>
            <person name="Yun M.H."/>
        </authorList>
    </citation>
    <scope>NUCLEOTIDE SEQUENCE</scope>
    <source>
        <strain evidence="2">20211129_DDA</strain>
        <tissue evidence="2">Liver</tissue>
    </source>
</reference>
<dbReference type="AlphaFoldDB" id="A0AAV7SFR9"/>
<evidence type="ECO:0000256" key="1">
    <source>
        <dbReference type="SAM" id="MobiDB-lite"/>
    </source>
</evidence>
<accession>A0AAV7SFR9</accession>
<comment type="caution">
    <text evidence="2">The sequence shown here is derived from an EMBL/GenBank/DDBJ whole genome shotgun (WGS) entry which is preliminary data.</text>
</comment>
<keyword evidence="3" id="KW-1185">Reference proteome</keyword>
<feature type="compositionally biased region" description="Basic and acidic residues" evidence="1">
    <location>
        <begin position="96"/>
        <end position="105"/>
    </location>
</feature>
<name>A0AAV7SFR9_PLEWA</name>